<evidence type="ECO:0000259" key="4">
    <source>
        <dbReference type="PROSITE" id="PS51186"/>
    </source>
</evidence>
<accession>A0A4Y9F5F5</accession>
<comment type="caution">
    <text evidence="5">The sequence shown here is derived from an EMBL/GenBank/DDBJ whole genome shotgun (WGS) entry which is preliminary data.</text>
</comment>
<keyword evidence="2" id="KW-0012">Acyltransferase</keyword>
<dbReference type="InterPro" id="IPR000182">
    <property type="entry name" value="GNAT_dom"/>
</dbReference>
<dbReference type="PROSITE" id="PS51186">
    <property type="entry name" value="GNAT"/>
    <property type="match status" value="1"/>
</dbReference>
<reference evidence="5 6" key="1">
    <citation type="submission" date="2019-03" db="EMBL/GenBank/DDBJ databases">
        <title>Diversity of the mouse oral microbiome.</title>
        <authorList>
            <person name="Joseph S."/>
            <person name="Aduse-Opoku J."/>
            <person name="Curtis M."/>
            <person name="Wade W."/>
            <person name="Hashim A."/>
        </authorList>
    </citation>
    <scope>NUCLEOTIDE SEQUENCE [LARGE SCALE GENOMIC DNA]</scope>
    <source>
        <strain evidence="6">irhom_31</strain>
    </source>
</reference>
<dbReference type="PANTHER" id="PTHR43792">
    <property type="entry name" value="GNAT FAMILY, PUTATIVE (AFU_ORTHOLOGUE AFUA_3G00765)-RELATED-RELATED"/>
    <property type="match status" value="1"/>
</dbReference>
<keyword evidence="1 5" id="KW-0808">Transferase</keyword>
<dbReference type="PANTHER" id="PTHR43792:SF8">
    <property type="entry name" value="[RIBOSOMAL PROTEIN US5]-ALANINE N-ACETYLTRANSFERASE"/>
    <property type="match status" value="1"/>
</dbReference>
<evidence type="ECO:0000256" key="3">
    <source>
        <dbReference type="ARBA" id="ARBA00038502"/>
    </source>
</evidence>
<evidence type="ECO:0000256" key="2">
    <source>
        <dbReference type="ARBA" id="ARBA00023315"/>
    </source>
</evidence>
<name>A0A4Y9F5F5_9MICC</name>
<dbReference type="EMBL" id="SPQC01000014">
    <property type="protein sequence ID" value="TFU22752.1"/>
    <property type="molecule type" value="Genomic_DNA"/>
</dbReference>
<dbReference type="SUPFAM" id="SSF55729">
    <property type="entry name" value="Acyl-CoA N-acyltransferases (Nat)"/>
    <property type="match status" value="1"/>
</dbReference>
<evidence type="ECO:0000313" key="5">
    <source>
        <dbReference type="EMBL" id="TFU22752.1"/>
    </source>
</evidence>
<dbReference type="GO" id="GO:0016747">
    <property type="term" value="F:acyltransferase activity, transferring groups other than amino-acyl groups"/>
    <property type="evidence" value="ECO:0007669"/>
    <property type="project" value="InterPro"/>
</dbReference>
<dbReference type="Gene3D" id="3.40.630.30">
    <property type="match status" value="1"/>
</dbReference>
<gene>
    <name evidence="5" type="ORF">E4U03_05305</name>
</gene>
<proteinExistence type="inferred from homology"/>
<dbReference type="InterPro" id="IPR051531">
    <property type="entry name" value="N-acetyltransferase"/>
</dbReference>
<dbReference type="Proteomes" id="UP000297951">
    <property type="component" value="Unassembled WGS sequence"/>
</dbReference>
<dbReference type="Pfam" id="PF13302">
    <property type="entry name" value="Acetyltransf_3"/>
    <property type="match status" value="1"/>
</dbReference>
<dbReference type="OrthoDB" id="9795188at2"/>
<evidence type="ECO:0000313" key="6">
    <source>
        <dbReference type="Proteomes" id="UP000297951"/>
    </source>
</evidence>
<feature type="domain" description="N-acetyltransferase" evidence="4">
    <location>
        <begin position="32"/>
        <end position="185"/>
    </location>
</feature>
<protein>
    <submittedName>
        <fullName evidence="5">N-acetyltransferase</fullName>
    </submittedName>
</protein>
<dbReference type="InterPro" id="IPR016181">
    <property type="entry name" value="Acyl_CoA_acyltransferase"/>
</dbReference>
<organism evidence="5 6">
    <name type="scientific">Rothia nasimurium</name>
    <dbReference type="NCBI Taxonomy" id="85336"/>
    <lineage>
        <taxon>Bacteria</taxon>
        <taxon>Bacillati</taxon>
        <taxon>Actinomycetota</taxon>
        <taxon>Actinomycetes</taxon>
        <taxon>Micrococcales</taxon>
        <taxon>Micrococcaceae</taxon>
        <taxon>Rothia</taxon>
    </lineage>
</organism>
<comment type="similarity">
    <text evidence="3">Belongs to the acetyltransferase family. RimJ subfamily.</text>
</comment>
<evidence type="ECO:0000256" key="1">
    <source>
        <dbReference type="ARBA" id="ARBA00022679"/>
    </source>
</evidence>
<sequence>MPCTTSLGAYTVKNISIHRGVFMHPQLLTERFTLRPLREADAAAMAQACQDPDIIRFCLSVPLNYTEETARDFVAYTHQASESGHELVWGIDASGVFAGVVSLFNVTDSSAEVGYWLAPGSRGQGFLTEALGMVVGFALDPQGLGLDQLSWKALADNGASERVARRVGFTNFRTLVKSQPGRPLEDGSTPLLDMRAAELTRDRWAELGFPG</sequence>
<dbReference type="AlphaFoldDB" id="A0A4Y9F5F5"/>